<dbReference type="SUPFAM" id="SSF52540">
    <property type="entry name" value="P-loop containing nucleoside triphosphate hydrolases"/>
    <property type="match status" value="1"/>
</dbReference>
<sequence>MNKIIIIGSPGSGKSTYANKLGQKLNLPVFHLDKIFWKNNWSPISQDEFVLRQEEIMKGERWILDGNFTKTIDFRAKKADTIIFFDYPKWLSLWRILKRYFIHFRNVRPDMGGNNKERLYGEHIRFILNYPRENVMNILAKYNDKNIIIFRNDKDVCKTYPGASDKQ</sequence>
<gene>
    <name evidence="1" type="ORF">A3C89_01945</name>
</gene>
<dbReference type="InterPro" id="IPR052922">
    <property type="entry name" value="Cytidylate_Kinase-2"/>
</dbReference>
<dbReference type="AlphaFoldDB" id="A0A1F6DCJ9"/>
<evidence type="ECO:0000313" key="2">
    <source>
        <dbReference type="Proteomes" id="UP000178794"/>
    </source>
</evidence>
<organism evidence="1 2">
    <name type="scientific">Candidatus Kaiserbacteria bacterium RIFCSPHIGHO2_02_FULL_50_50</name>
    <dbReference type="NCBI Taxonomy" id="1798492"/>
    <lineage>
        <taxon>Bacteria</taxon>
        <taxon>Candidatus Kaiseribacteriota</taxon>
    </lineage>
</organism>
<reference evidence="1 2" key="1">
    <citation type="journal article" date="2016" name="Nat. Commun.">
        <title>Thousands of microbial genomes shed light on interconnected biogeochemical processes in an aquifer system.</title>
        <authorList>
            <person name="Anantharaman K."/>
            <person name="Brown C.T."/>
            <person name="Hug L.A."/>
            <person name="Sharon I."/>
            <person name="Castelle C.J."/>
            <person name="Probst A.J."/>
            <person name="Thomas B.C."/>
            <person name="Singh A."/>
            <person name="Wilkins M.J."/>
            <person name="Karaoz U."/>
            <person name="Brodie E.L."/>
            <person name="Williams K.H."/>
            <person name="Hubbard S.S."/>
            <person name="Banfield J.F."/>
        </authorList>
    </citation>
    <scope>NUCLEOTIDE SEQUENCE [LARGE SCALE GENOMIC DNA]</scope>
</reference>
<dbReference type="PANTHER" id="PTHR37816">
    <property type="entry name" value="YALI0E33011P"/>
    <property type="match status" value="1"/>
</dbReference>
<dbReference type="Proteomes" id="UP000178794">
    <property type="component" value="Unassembled WGS sequence"/>
</dbReference>
<proteinExistence type="predicted"/>
<dbReference type="EMBL" id="MFLF01000020">
    <property type="protein sequence ID" value="OGG59149.1"/>
    <property type="molecule type" value="Genomic_DNA"/>
</dbReference>
<accession>A0A1F6DCJ9</accession>
<dbReference type="PANTHER" id="PTHR37816:SF3">
    <property type="entry name" value="MODULATES DNA TOPOLOGY"/>
    <property type="match status" value="1"/>
</dbReference>
<dbReference type="STRING" id="1798492.A3C89_01945"/>
<evidence type="ECO:0000313" key="1">
    <source>
        <dbReference type="EMBL" id="OGG59149.1"/>
    </source>
</evidence>
<protein>
    <recommendedName>
        <fullName evidence="3">Topology modulation protein</fullName>
    </recommendedName>
</protein>
<dbReference type="Gene3D" id="3.40.50.300">
    <property type="entry name" value="P-loop containing nucleotide triphosphate hydrolases"/>
    <property type="match status" value="1"/>
</dbReference>
<comment type="caution">
    <text evidence="1">The sequence shown here is derived from an EMBL/GenBank/DDBJ whole genome shotgun (WGS) entry which is preliminary data.</text>
</comment>
<evidence type="ECO:0008006" key="3">
    <source>
        <dbReference type="Google" id="ProtNLM"/>
    </source>
</evidence>
<name>A0A1F6DCJ9_9BACT</name>
<dbReference type="InterPro" id="IPR027417">
    <property type="entry name" value="P-loop_NTPase"/>
</dbReference>